<proteinExistence type="predicted"/>
<name>A0A2H1VF54_SPOFR</name>
<dbReference type="EMBL" id="ODYU01002243">
    <property type="protein sequence ID" value="SOQ39468.1"/>
    <property type="molecule type" value="Genomic_DNA"/>
</dbReference>
<organism evidence="1">
    <name type="scientific">Spodoptera frugiperda</name>
    <name type="common">Fall armyworm</name>
    <dbReference type="NCBI Taxonomy" id="7108"/>
    <lineage>
        <taxon>Eukaryota</taxon>
        <taxon>Metazoa</taxon>
        <taxon>Ecdysozoa</taxon>
        <taxon>Arthropoda</taxon>
        <taxon>Hexapoda</taxon>
        <taxon>Insecta</taxon>
        <taxon>Pterygota</taxon>
        <taxon>Neoptera</taxon>
        <taxon>Endopterygota</taxon>
        <taxon>Lepidoptera</taxon>
        <taxon>Glossata</taxon>
        <taxon>Ditrysia</taxon>
        <taxon>Noctuoidea</taxon>
        <taxon>Noctuidae</taxon>
        <taxon>Amphipyrinae</taxon>
        <taxon>Spodoptera</taxon>
    </lineage>
</organism>
<reference evidence="1" key="1">
    <citation type="submission" date="2016-07" db="EMBL/GenBank/DDBJ databases">
        <authorList>
            <person name="Bretaudeau A."/>
        </authorList>
    </citation>
    <scope>NUCLEOTIDE SEQUENCE</scope>
    <source>
        <strain evidence="1">Rice</strain>
        <tissue evidence="1">Whole body</tissue>
    </source>
</reference>
<sequence length="73" mass="8502">MFEYLSVNYAETTERILKKLGIHTGYELIWVIEYFLSHVNADEAAGRRRSLGRPWREGRRAFIGHFKGASSEL</sequence>
<gene>
    <name evidence="1" type="ORF">SFRICE_016617</name>
</gene>
<evidence type="ECO:0000313" key="1">
    <source>
        <dbReference type="EMBL" id="SOQ39468.1"/>
    </source>
</evidence>
<protein>
    <submittedName>
        <fullName evidence="1">SFRICE_016617</fullName>
    </submittedName>
</protein>
<accession>A0A2H1VF54</accession>
<dbReference type="AlphaFoldDB" id="A0A2H1VF54"/>